<name>A0A6L3ZGM3_9FLAO</name>
<evidence type="ECO:0000256" key="2">
    <source>
        <dbReference type="SAM" id="SignalP"/>
    </source>
</evidence>
<feature type="domain" description="Secretion system C-terminal sorting" evidence="3">
    <location>
        <begin position="636"/>
        <end position="703"/>
    </location>
</feature>
<dbReference type="AlphaFoldDB" id="A0A6L3ZGM3"/>
<organism evidence="4 5">
    <name type="scientific">Phaeocystidibacter marisrubri</name>
    <dbReference type="NCBI Taxonomy" id="1577780"/>
    <lineage>
        <taxon>Bacteria</taxon>
        <taxon>Pseudomonadati</taxon>
        <taxon>Bacteroidota</taxon>
        <taxon>Flavobacteriia</taxon>
        <taxon>Flavobacteriales</taxon>
        <taxon>Phaeocystidibacteraceae</taxon>
        <taxon>Phaeocystidibacter</taxon>
    </lineage>
</organism>
<evidence type="ECO:0000313" key="4">
    <source>
        <dbReference type="EMBL" id="KAB2816612.1"/>
    </source>
</evidence>
<evidence type="ECO:0000313" key="5">
    <source>
        <dbReference type="Proteomes" id="UP000484164"/>
    </source>
</evidence>
<gene>
    <name evidence="4" type="ORF">F8C82_13100</name>
</gene>
<feature type="signal peptide" evidence="2">
    <location>
        <begin position="1"/>
        <end position="18"/>
    </location>
</feature>
<protein>
    <submittedName>
        <fullName evidence="4">T9SS type A sorting domain-containing protein</fullName>
    </submittedName>
</protein>
<comment type="caution">
    <text evidence="4">The sequence shown here is derived from an EMBL/GenBank/DDBJ whole genome shotgun (WGS) entry which is preliminary data.</text>
</comment>
<keyword evidence="5" id="KW-1185">Reference proteome</keyword>
<dbReference type="EMBL" id="WBVQ01000002">
    <property type="protein sequence ID" value="KAB2816612.1"/>
    <property type="molecule type" value="Genomic_DNA"/>
</dbReference>
<sequence length="707" mass="75265">MKSLIAILLFCLSISSLSQTTLTVTNLNDSGPGSLRQQVFNSNSGDHIVFDASLLNNGSDTLFLNFPIIVDNGLSITGLIRGGDTLFISGHDSTQIFYMDFSNIPGQEVYLDSLAVIDAKKYAQDGSVTNHNGGAIFVSNLDLLTIANSLFENCRTTGSGNGGAIFSTHTPLTIFNTSFVSNSTGSTTVGNMDIRGGAIELRNSSLSLSNCTFKKNHSFDRGGAVYLNTGDFVVINSTFIENRIGPDFYAMGGAICAFGDFEGIIENSVFTGNSTSGNGGALRFISFSVFNSNVLISNSLLNRNVSAGIGSALFSTEVNCSINRSSIVENKSISAGTEPVHIVGAVLELNETSITKNETNQNSGVLNMRNGELHIRNSTIYNNVGGSNVEAINLGTNPMDSVSISSSIITHNGSPTISPDPNINSLGNNIFSDSPSFAIASDQTNIDSTTLALEPLAMNGGLTPTMLPGPTSVALNMGNPTDFSDAQNGPIYGRRDIGAAERPVISYDTTSACTPVSWWGNTYGTAGTYLDTAYNANSIDSVGVLVLELQDTSVFDLDGTLYASEEDTNTTYQWVDCDNNYAVIVGATSRGFLPPANGNYAVILTNQNCVDTSSCISYNRFSISERSTTEDWLTFYPNPTSGVIHYSFTGNAPMQVEVLDLSGRNVTTFELDGETTLQLPSLANGTYLLRWMGSQGEVQVDRICVVE</sequence>
<evidence type="ECO:0000256" key="1">
    <source>
        <dbReference type="ARBA" id="ARBA00022729"/>
    </source>
</evidence>
<dbReference type="SUPFAM" id="SSF51126">
    <property type="entry name" value="Pectin lyase-like"/>
    <property type="match status" value="2"/>
</dbReference>
<dbReference type="NCBIfam" id="TIGR04183">
    <property type="entry name" value="Por_Secre_tail"/>
    <property type="match status" value="1"/>
</dbReference>
<evidence type="ECO:0000259" key="3">
    <source>
        <dbReference type="Pfam" id="PF18962"/>
    </source>
</evidence>
<dbReference type="NCBIfam" id="NF041518">
    <property type="entry name" value="choice_anch_Q"/>
    <property type="match status" value="1"/>
</dbReference>
<dbReference type="Pfam" id="PF18962">
    <property type="entry name" value="Por_Secre_tail"/>
    <property type="match status" value="1"/>
</dbReference>
<accession>A0A6L3ZGM3</accession>
<dbReference type="Proteomes" id="UP000484164">
    <property type="component" value="Unassembled WGS sequence"/>
</dbReference>
<feature type="chain" id="PRO_5026767124" evidence="2">
    <location>
        <begin position="19"/>
        <end position="707"/>
    </location>
</feature>
<dbReference type="OrthoDB" id="8901262at2"/>
<proteinExistence type="predicted"/>
<dbReference type="InterPro" id="IPR026444">
    <property type="entry name" value="Secre_tail"/>
</dbReference>
<reference evidence="4 5" key="1">
    <citation type="submission" date="2019-10" db="EMBL/GenBank/DDBJ databases">
        <title>Genome sequence of Phaeocystidibacter marisrubri JCM30614 (type strain).</title>
        <authorList>
            <person name="Bowman J.P."/>
        </authorList>
    </citation>
    <scope>NUCLEOTIDE SEQUENCE [LARGE SCALE GENOMIC DNA]</scope>
    <source>
        <strain evidence="4 5">JCM 30614</strain>
    </source>
</reference>
<dbReference type="InterPro" id="IPR011050">
    <property type="entry name" value="Pectin_lyase_fold/virulence"/>
</dbReference>
<dbReference type="InterPro" id="IPR059226">
    <property type="entry name" value="Choice_anch_Q_dom"/>
</dbReference>
<dbReference type="RefSeq" id="WP_151694040.1">
    <property type="nucleotide sequence ID" value="NZ_BMGX01000001.1"/>
</dbReference>
<keyword evidence="1 2" id="KW-0732">Signal</keyword>